<evidence type="ECO:0000259" key="4">
    <source>
        <dbReference type="Pfam" id="PF14389"/>
    </source>
</evidence>
<feature type="compositionally biased region" description="Polar residues" evidence="2">
    <location>
        <begin position="147"/>
        <end position="157"/>
    </location>
</feature>
<evidence type="ECO:0008006" key="7">
    <source>
        <dbReference type="Google" id="ProtNLM"/>
    </source>
</evidence>
<dbReference type="OrthoDB" id="418495at2759"/>
<dbReference type="OMA" id="RSIMECL"/>
<dbReference type="PANTHER" id="PTHR46248:SF4">
    <property type="entry name" value="OS01G0147800 PROTEIN"/>
    <property type="match status" value="1"/>
</dbReference>
<organism evidence="5 6">
    <name type="scientific">Asparagus officinalis</name>
    <name type="common">Garden asparagus</name>
    <dbReference type="NCBI Taxonomy" id="4686"/>
    <lineage>
        <taxon>Eukaryota</taxon>
        <taxon>Viridiplantae</taxon>
        <taxon>Streptophyta</taxon>
        <taxon>Embryophyta</taxon>
        <taxon>Tracheophyta</taxon>
        <taxon>Spermatophyta</taxon>
        <taxon>Magnoliopsida</taxon>
        <taxon>Liliopsida</taxon>
        <taxon>Asparagales</taxon>
        <taxon>Asparagaceae</taxon>
        <taxon>Asparagoideae</taxon>
        <taxon>Asparagus</taxon>
    </lineage>
</organism>
<keyword evidence="1" id="KW-0175">Coiled coil</keyword>
<dbReference type="Pfam" id="PF14389">
    <property type="entry name" value="Lzipper-MIP1"/>
    <property type="match status" value="1"/>
</dbReference>
<sequence length="499" mass="57794">MKFEDILMQRRREHQKRRDLEEEVEELQEILQAERNLNRALECAMRGPAVCRSCLSSFLPLKVQVLLAEIAMVEEEIICLERKVKDLKLHLYQEREQKEWDLHEQREPKQMEFLCSPEDERYALELVTETSSTSCRKPKDKEAVYSRSCNEPNQSWGLSDEETSTESPNKLSEQLIKTLIIIFHKLHKSSMQPECKEDTVPKLNISCMSSRSVISRSSYNCKSTVSSSNTLQISDPYDVLLEGERTARDIGAYKKFIHFTKSSLDMTRIRLCGPAIRKLRILMHELCTAELSFLTHKQKLAFWINTYNACIMHGFLQHGLPSSPDELLELLNKAAINVGGIVLNALAIEHFIVRHSSDTTNGTIEEKERLLRRVYGLEYPEPNVTFALCRGTWSSPALRVYTAENVVNELERAKVEYLEASIGITSKKKIVIPKLLHWHMRDFADDIESLLEWAYSQLPKAGQLKRLIMECLSRDTKVPLTKMVEIQPHEDEFRYLFPF</sequence>
<dbReference type="Pfam" id="PF04784">
    <property type="entry name" value="DUF547"/>
    <property type="match status" value="1"/>
</dbReference>
<dbReference type="PANTHER" id="PTHR46248">
    <property type="entry name" value="EXPRESSED PROTEIN"/>
    <property type="match status" value="1"/>
</dbReference>
<feature type="domain" description="Ternary complex factor MIP1 leucine-zipper" evidence="4">
    <location>
        <begin position="13"/>
        <end position="94"/>
    </location>
</feature>
<feature type="region of interest" description="Disordered" evidence="2">
    <location>
        <begin position="146"/>
        <end position="169"/>
    </location>
</feature>
<evidence type="ECO:0000259" key="3">
    <source>
        <dbReference type="Pfam" id="PF04784"/>
    </source>
</evidence>
<protein>
    <recommendedName>
        <fullName evidence="7">DUF547 domain-containing protein</fullName>
    </recommendedName>
</protein>
<evidence type="ECO:0000256" key="1">
    <source>
        <dbReference type="SAM" id="Coils"/>
    </source>
</evidence>
<dbReference type="Proteomes" id="UP000243459">
    <property type="component" value="Chromosome 7"/>
</dbReference>
<dbReference type="InterPro" id="IPR025757">
    <property type="entry name" value="MIP1_Leuzipper"/>
</dbReference>
<gene>
    <name evidence="5" type="ORF">A4U43_C07F1820</name>
</gene>
<accession>A0A5P1EBY5</accession>
<evidence type="ECO:0000313" key="5">
    <source>
        <dbReference type="EMBL" id="ONK62241.1"/>
    </source>
</evidence>
<dbReference type="EMBL" id="CM007387">
    <property type="protein sequence ID" value="ONK62241.1"/>
    <property type="molecule type" value="Genomic_DNA"/>
</dbReference>
<name>A0A5P1EBY5_ASPOF</name>
<feature type="domain" description="DUF547" evidence="3">
    <location>
        <begin position="292"/>
        <end position="418"/>
    </location>
</feature>
<dbReference type="InterPro" id="IPR006869">
    <property type="entry name" value="DUF547"/>
</dbReference>
<keyword evidence="6" id="KW-1185">Reference proteome</keyword>
<evidence type="ECO:0000256" key="2">
    <source>
        <dbReference type="SAM" id="MobiDB-lite"/>
    </source>
</evidence>
<dbReference type="AlphaFoldDB" id="A0A5P1EBY5"/>
<proteinExistence type="predicted"/>
<evidence type="ECO:0000313" key="6">
    <source>
        <dbReference type="Proteomes" id="UP000243459"/>
    </source>
</evidence>
<reference evidence="6" key="1">
    <citation type="journal article" date="2017" name="Nat. Commun.">
        <title>The asparagus genome sheds light on the origin and evolution of a young Y chromosome.</title>
        <authorList>
            <person name="Harkess A."/>
            <person name="Zhou J."/>
            <person name="Xu C."/>
            <person name="Bowers J.E."/>
            <person name="Van der Hulst R."/>
            <person name="Ayyampalayam S."/>
            <person name="Mercati F."/>
            <person name="Riccardi P."/>
            <person name="McKain M.R."/>
            <person name="Kakrana A."/>
            <person name="Tang H."/>
            <person name="Ray J."/>
            <person name="Groenendijk J."/>
            <person name="Arikit S."/>
            <person name="Mathioni S.M."/>
            <person name="Nakano M."/>
            <person name="Shan H."/>
            <person name="Telgmann-Rauber A."/>
            <person name="Kanno A."/>
            <person name="Yue Z."/>
            <person name="Chen H."/>
            <person name="Li W."/>
            <person name="Chen Y."/>
            <person name="Xu X."/>
            <person name="Zhang Y."/>
            <person name="Luo S."/>
            <person name="Chen H."/>
            <person name="Gao J."/>
            <person name="Mao Z."/>
            <person name="Pires J.C."/>
            <person name="Luo M."/>
            <person name="Kudrna D."/>
            <person name="Wing R.A."/>
            <person name="Meyers B.C."/>
            <person name="Yi K."/>
            <person name="Kong H."/>
            <person name="Lavrijsen P."/>
            <person name="Sunseri F."/>
            <person name="Falavigna A."/>
            <person name="Ye Y."/>
            <person name="Leebens-Mack J.H."/>
            <person name="Chen G."/>
        </authorList>
    </citation>
    <scope>NUCLEOTIDE SEQUENCE [LARGE SCALE GENOMIC DNA]</scope>
    <source>
        <strain evidence="6">cv. DH0086</strain>
    </source>
</reference>
<dbReference type="Gramene" id="ONK62241">
    <property type="protein sequence ID" value="ONK62241"/>
    <property type="gene ID" value="A4U43_C07F1820"/>
</dbReference>
<feature type="coiled-coil region" evidence="1">
    <location>
        <begin position="10"/>
        <end position="90"/>
    </location>
</feature>